<evidence type="ECO:0000313" key="2">
    <source>
        <dbReference type="Proteomes" id="UP001060215"/>
    </source>
</evidence>
<gene>
    <name evidence="1" type="ORF">LOK49_LG12G01815</name>
</gene>
<accession>A0ACC0FQR8</accession>
<keyword evidence="2" id="KW-1185">Reference proteome</keyword>
<organism evidence="1 2">
    <name type="scientific">Camellia lanceoleosa</name>
    <dbReference type="NCBI Taxonomy" id="1840588"/>
    <lineage>
        <taxon>Eukaryota</taxon>
        <taxon>Viridiplantae</taxon>
        <taxon>Streptophyta</taxon>
        <taxon>Embryophyta</taxon>
        <taxon>Tracheophyta</taxon>
        <taxon>Spermatophyta</taxon>
        <taxon>Magnoliopsida</taxon>
        <taxon>eudicotyledons</taxon>
        <taxon>Gunneridae</taxon>
        <taxon>Pentapetalae</taxon>
        <taxon>asterids</taxon>
        <taxon>Ericales</taxon>
        <taxon>Theaceae</taxon>
        <taxon>Camellia</taxon>
    </lineage>
</organism>
<comment type="caution">
    <text evidence="1">The sequence shown here is derived from an EMBL/GenBank/DDBJ whole genome shotgun (WGS) entry which is preliminary data.</text>
</comment>
<dbReference type="Proteomes" id="UP001060215">
    <property type="component" value="Chromosome 13"/>
</dbReference>
<dbReference type="EMBL" id="CM045770">
    <property type="protein sequence ID" value="KAI7991183.1"/>
    <property type="molecule type" value="Genomic_DNA"/>
</dbReference>
<proteinExistence type="predicted"/>
<name>A0ACC0FQR8_9ERIC</name>
<protein>
    <submittedName>
        <fullName evidence="1">Structural maintenance of chromosomes protein 3</fullName>
    </submittedName>
</protein>
<sequence length="123" mass="14671">MLLTEVEVKRQELRDARLLVEDVTQQLKNNLSQMQTLEENYQRTLQDEAKELEQLLTLDQYVNFTEQREELQKRQAELDAGDEKIRELISVLDLRKDESIEHAFKGVAKHFQEVYLFLHQVVQ</sequence>
<reference evidence="1 2" key="1">
    <citation type="journal article" date="2022" name="Plant J.">
        <title>Chromosome-level genome of Camellia lanceoleosa provides a valuable resource for understanding genome evolution and self-incompatibility.</title>
        <authorList>
            <person name="Gong W."/>
            <person name="Xiao S."/>
            <person name="Wang L."/>
            <person name="Liao Z."/>
            <person name="Chang Y."/>
            <person name="Mo W."/>
            <person name="Hu G."/>
            <person name="Li W."/>
            <person name="Zhao G."/>
            <person name="Zhu H."/>
            <person name="Hu X."/>
            <person name="Ji K."/>
            <person name="Xiang X."/>
            <person name="Song Q."/>
            <person name="Yuan D."/>
            <person name="Jin S."/>
            <person name="Zhang L."/>
        </authorList>
    </citation>
    <scope>NUCLEOTIDE SEQUENCE [LARGE SCALE GENOMIC DNA]</scope>
    <source>
        <strain evidence="1">SQ_2022a</strain>
    </source>
</reference>
<evidence type="ECO:0000313" key="1">
    <source>
        <dbReference type="EMBL" id="KAI7991183.1"/>
    </source>
</evidence>